<evidence type="ECO:0000256" key="1">
    <source>
        <dbReference type="ARBA" id="ARBA00006133"/>
    </source>
</evidence>
<dbReference type="GO" id="GO:0005829">
    <property type="term" value="C:cytosol"/>
    <property type="evidence" value="ECO:0007669"/>
    <property type="project" value="TreeGrafter"/>
</dbReference>
<dbReference type="Pfam" id="PF10193">
    <property type="entry name" value="Telomere_reg-2"/>
    <property type="match status" value="1"/>
</dbReference>
<proteinExistence type="inferred from homology"/>
<dbReference type="GO" id="GO:0051083">
    <property type="term" value="P:'de novo' cotranslational protein folding"/>
    <property type="evidence" value="ECO:0007669"/>
    <property type="project" value="TreeGrafter"/>
</dbReference>
<name>A0A1B6LP31_9HEMI</name>
<accession>A0A1B6LP31</accession>
<sequence>KEASESELDSDDDLVPYDLSNDVKTAIAKRPKYLRDLIEGFRDDNDVDIWLGSLEVCEELIYKQLPEDDVTLGIDILDILLCLERRVFCENFDNLRFSSAVAVVVVYPEAGAQYLCKQFHEDIGKYSIAQRMYMLDILSASAKILSTPKDLNKQLDSTALSIRSNRNEPDWYSVIQARIESHTRKFCQPKKPPKLGVENKFANVAGFFLFPLLRGTGKTSPGIVYRANFETSSKEESCLLFLRFLKTCAFIVACSVNSTAATRMGKELMEATWSFRFHEEARIREAVVGCLAAVVIAVPSSRLTTELLDEMIEARLWLDNVVGSHGVIGGQNCEVDDQCRAFAAQVSLLIGNALSK</sequence>
<dbReference type="InterPro" id="IPR051970">
    <property type="entry name" value="TEL2_Regulation"/>
</dbReference>
<dbReference type="AlphaFoldDB" id="A0A1B6LP31"/>
<comment type="similarity">
    <text evidence="1">Belongs to the TEL2 family.</text>
</comment>
<dbReference type="GO" id="GO:0051879">
    <property type="term" value="F:Hsp90 protein binding"/>
    <property type="evidence" value="ECO:0007669"/>
    <property type="project" value="TreeGrafter"/>
</dbReference>
<dbReference type="InterPro" id="IPR019337">
    <property type="entry name" value="Telomere_length_regulation_dom"/>
</dbReference>
<protein>
    <recommendedName>
        <fullName evidence="2">Telomere length regulation protein conserved domain-containing protein</fullName>
    </recommendedName>
</protein>
<dbReference type="PANTHER" id="PTHR15830">
    <property type="entry name" value="TELOMERE LENGTH REGULATION PROTEIN TEL2 FAMILY MEMBER"/>
    <property type="match status" value="1"/>
</dbReference>
<dbReference type="EMBL" id="GEBQ01014693">
    <property type="protein sequence ID" value="JAT25284.1"/>
    <property type="molecule type" value="Transcribed_RNA"/>
</dbReference>
<reference evidence="3" key="1">
    <citation type="submission" date="2015-11" db="EMBL/GenBank/DDBJ databases">
        <title>De novo transcriptome assembly of four potential Pierce s Disease insect vectors from Arizona vineyards.</title>
        <authorList>
            <person name="Tassone E.E."/>
        </authorList>
    </citation>
    <scope>NUCLEOTIDE SEQUENCE</scope>
</reference>
<dbReference type="InterPro" id="IPR038528">
    <property type="entry name" value="TEL2_C_sf"/>
</dbReference>
<gene>
    <name evidence="3" type="ORF">g.34480</name>
</gene>
<dbReference type="GO" id="GO:0042162">
    <property type="term" value="F:telomeric DNA binding"/>
    <property type="evidence" value="ECO:0007669"/>
    <property type="project" value="TreeGrafter"/>
</dbReference>
<dbReference type="PANTHER" id="PTHR15830:SF10">
    <property type="entry name" value="TELOMERE LENGTH REGULATION PROTEIN TEL2 HOMOLOG"/>
    <property type="match status" value="1"/>
</dbReference>
<evidence type="ECO:0000259" key="2">
    <source>
        <dbReference type="Pfam" id="PF10193"/>
    </source>
</evidence>
<evidence type="ECO:0000313" key="3">
    <source>
        <dbReference type="EMBL" id="JAT25284.1"/>
    </source>
</evidence>
<dbReference type="Gene3D" id="1.25.40.720">
    <property type="entry name" value="Telomere length regulation protein 2, C-terminal domain"/>
    <property type="match status" value="2"/>
</dbReference>
<feature type="domain" description="Telomere length regulation protein conserved" evidence="2">
    <location>
        <begin position="31"/>
        <end position="142"/>
    </location>
</feature>
<feature type="non-terminal residue" evidence="3">
    <location>
        <position position="1"/>
    </location>
</feature>
<organism evidence="3">
    <name type="scientific">Graphocephala atropunctata</name>
    <dbReference type="NCBI Taxonomy" id="36148"/>
    <lineage>
        <taxon>Eukaryota</taxon>
        <taxon>Metazoa</taxon>
        <taxon>Ecdysozoa</taxon>
        <taxon>Arthropoda</taxon>
        <taxon>Hexapoda</taxon>
        <taxon>Insecta</taxon>
        <taxon>Pterygota</taxon>
        <taxon>Neoptera</taxon>
        <taxon>Paraneoptera</taxon>
        <taxon>Hemiptera</taxon>
        <taxon>Auchenorrhyncha</taxon>
        <taxon>Membracoidea</taxon>
        <taxon>Cicadellidae</taxon>
        <taxon>Cicadellinae</taxon>
        <taxon>Cicadellini</taxon>
        <taxon>Graphocephala</taxon>
    </lineage>
</organism>